<evidence type="ECO:0000313" key="3">
    <source>
        <dbReference type="EMBL" id="NYG02722.1"/>
    </source>
</evidence>
<evidence type="ECO:0000256" key="2">
    <source>
        <dbReference type="SAM" id="Phobius"/>
    </source>
</evidence>
<dbReference type="Proteomes" id="UP000549695">
    <property type="component" value="Unassembled WGS sequence"/>
</dbReference>
<dbReference type="RefSeq" id="WP_312888654.1">
    <property type="nucleotide sequence ID" value="NZ_JACCCZ010000001.1"/>
</dbReference>
<accession>A0A852WBE8</accession>
<keyword evidence="2" id="KW-0812">Transmembrane</keyword>
<keyword evidence="2" id="KW-0472">Membrane</keyword>
<gene>
    <name evidence="3" type="ORF">HDA37_003007</name>
</gene>
<evidence type="ECO:0008006" key="5">
    <source>
        <dbReference type="Google" id="ProtNLM"/>
    </source>
</evidence>
<sequence>MTERSSGPGRGHAGVRTLVGVMRLLLSPRWMVWHVLTLGAMVTCTWLAIWQWGRAGSAMGSALNVGYGLQWPLFAVFFGVMWWRFLSMEIADLRAAGAAGPGGAAGAPDRAPSAAEAPVAGSGTPVAGTVPAAAPTPAAASASEPAAASASTSTAEPAVPAPPAGPSPFTSRPANAAPPRSTDPQLRAYNEELARLAARHREESTP</sequence>
<feature type="transmembrane region" description="Helical" evidence="2">
    <location>
        <begin position="69"/>
        <end position="86"/>
    </location>
</feature>
<evidence type="ECO:0000313" key="4">
    <source>
        <dbReference type="Proteomes" id="UP000549695"/>
    </source>
</evidence>
<dbReference type="AlphaFoldDB" id="A0A852WBE8"/>
<feature type="compositionally biased region" description="Basic and acidic residues" evidence="1">
    <location>
        <begin position="189"/>
        <end position="206"/>
    </location>
</feature>
<organism evidence="3 4">
    <name type="scientific">Pseudonocardia alni</name>
    <name type="common">Amycolata alni</name>
    <dbReference type="NCBI Taxonomy" id="33907"/>
    <lineage>
        <taxon>Bacteria</taxon>
        <taxon>Bacillati</taxon>
        <taxon>Actinomycetota</taxon>
        <taxon>Actinomycetes</taxon>
        <taxon>Pseudonocardiales</taxon>
        <taxon>Pseudonocardiaceae</taxon>
        <taxon>Pseudonocardia</taxon>
    </lineage>
</organism>
<feature type="compositionally biased region" description="Low complexity" evidence="1">
    <location>
        <begin position="106"/>
        <end position="158"/>
    </location>
</feature>
<protein>
    <recommendedName>
        <fullName evidence="5">DNA-binding transcriptional regulator of glucitol operon</fullName>
    </recommendedName>
</protein>
<reference evidence="3 4" key="1">
    <citation type="submission" date="2020-07" db="EMBL/GenBank/DDBJ databases">
        <title>Sequencing the genomes of 1000 actinobacteria strains.</title>
        <authorList>
            <person name="Klenk H.-P."/>
        </authorList>
    </citation>
    <scope>NUCLEOTIDE SEQUENCE [LARGE SCALE GENOMIC DNA]</scope>
    <source>
        <strain evidence="3 4">DSM 44749</strain>
    </source>
</reference>
<proteinExistence type="predicted"/>
<name>A0A852WBE8_PSEA5</name>
<keyword evidence="4" id="KW-1185">Reference proteome</keyword>
<feature type="transmembrane region" description="Helical" evidence="2">
    <location>
        <begin position="30"/>
        <end position="49"/>
    </location>
</feature>
<feature type="region of interest" description="Disordered" evidence="1">
    <location>
        <begin position="98"/>
        <end position="206"/>
    </location>
</feature>
<keyword evidence="2" id="KW-1133">Transmembrane helix</keyword>
<dbReference type="GeneID" id="98052750"/>
<comment type="caution">
    <text evidence="3">The sequence shown here is derived from an EMBL/GenBank/DDBJ whole genome shotgun (WGS) entry which is preliminary data.</text>
</comment>
<evidence type="ECO:0000256" key="1">
    <source>
        <dbReference type="SAM" id="MobiDB-lite"/>
    </source>
</evidence>
<dbReference type="EMBL" id="JACCCZ010000001">
    <property type="protein sequence ID" value="NYG02722.1"/>
    <property type="molecule type" value="Genomic_DNA"/>
</dbReference>